<evidence type="ECO:0000256" key="4">
    <source>
        <dbReference type="ARBA" id="ARBA00022833"/>
    </source>
</evidence>
<evidence type="ECO:0000256" key="2">
    <source>
        <dbReference type="ARBA" id="ARBA00022723"/>
    </source>
</evidence>
<dbReference type="Pfam" id="PF20582">
    <property type="entry name" value="UPF0758_N"/>
    <property type="match status" value="1"/>
</dbReference>
<protein>
    <recommendedName>
        <fullName evidence="6">MPN domain-containing protein</fullName>
    </recommendedName>
</protein>
<dbReference type="GO" id="GO:0046872">
    <property type="term" value="F:metal ion binding"/>
    <property type="evidence" value="ECO:0007669"/>
    <property type="project" value="UniProtKB-KW"/>
</dbReference>
<keyword evidence="8" id="KW-1185">Reference proteome</keyword>
<dbReference type="InterPro" id="IPR025657">
    <property type="entry name" value="RadC_JAB"/>
</dbReference>
<evidence type="ECO:0000313" key="7">
    <source>
        <dbReference type="EMBL" id="TGN19202.1"/>
    </source>
</evidence>
<evidence type="ECO:0000256" key="3">
    <source>
        <dbReference type="ARBA" id="ARBA00022801"/>
    </source>
</evidence>
<organism evidence="7 8">
    <name type="scientific">Leptospira idonii</name>
    <dbReference type="NCBI Taxonomy" id="1193500"/>
    <lineage>
        <taxon>Bacteria</taxon>
        <taxon>Pseudomonadati</taxon>
        <taxon>Spirochaetota</taxon>
        <taxon>Spirochaetia</taxon>
        <taxon>Leptospirales</taxon>
        <taxon>Leptospiraceae</taxon>
        <taxon>Leptospira</taxon>
    </lineage>
</organism>
<keyword evidence="4" id="KW-0862">Zinc</keyword>
<dbReference type="GO" id="GO:0006508">
    <property type="term" value="P:proteolysis"/>
    <property type="evidence" value="ECO:0007669"/>
    <property type="project" value="UniProtKB-KW"/>
</dbReference>
<accession>A0A4R9LZL0</accession>
<dbReference type="PROSITE" id="PS50249">
    <property type="entry name" value="MPN"/>
    <property type="match status" value="1"/>
</dbReference>
<sequence length="223" mass="25102">MDLRAKVFHSPSSLEDWELLSVLWGSGTRGNDIYSTSRSLLLQSSGLVGLAQWNPERLLNFPGLGRAKVAGFIASLELSSRLTPTSHLSAYSSSSPKYPKKLPLFLWKEAIRQERETFYLLSLSRQGELLGKHVLGTGSETEVCVRKKHLAQTLFRDQAARAILAHNHPRGSFRPSEEDRILFIEAKNFLEEVEIELLDHWVLGKEGVYSIAKEKALSPFRKA</sequence>
<name>A0A4R9LZL0_9LEPT</name>
<dbReference type="PANTHER" id="PTHR30471:SF3">
    <property type="entry name" value="UPF0758 PROTEIN YEES-RELATED"/>
    <property type="match status" value="1"/>
</dbReference>
<dbReference type="InterPro" id="IPR046778">
    <property type="entry name" value="UPF0758_N"/>
</dbReference>
<dbReference type="RefSeq" id="WP_135760387.1">
    <property type="nucleotide sequence ID" value="NZ_RQHW01000033.1"/>
</dbReference>
<dbReference type="PANTHER" id="PTHR30471">
    <property type="entry name" value="DNA REPAIR PROTEIN RADC"/>
    <property type="match status" value="1"/>
</dbReference>
<reference evidence="7" key="1">
    <citation type="journal article" date="2019" name="PLoS Negl. Trop. Dis.">
        <title>Revisiting the worldwide diversity of Leptospira species in the environment.</title>
        <authorList>
            <person name="Vincent A.T."/>
            <person name="Schiettekatte O."/>
            <person name="Bourhy P."/>
            <person name="Veyrier F.J."/>
            <person name="Picardeau M."/>
        </authorList>
    </citation>
    <scope>NUCLEOTIDE SEQUENCE [LARGE SCALE GENOMIC DNA]</scope>
    <source>
        <strain evidence="7">201300427</strain>
    </source>
</reference>
<comment type="caution">
    <text evidence="7">The sequence shown here is derived from an EMBL/GenBank/DDBJ whole genome shotgun (WGS) entry which is preliminary data.</text>
</comment>
<feature type="domain" description="MPN" evidence="6">
    <location>
        <begin position="91"/>
        <end position="217"/>
    </location>
</feature>
<keyword evidence="1" id="KW-0645">Protease</keyword>
<dbReference type="Proteomes" id="UP000298058">
    <property type="component" value="Unassembled WGS sequence"/>
</dbReference>
<dbReference type="InterPro" id="IPR037518">
    <property type="entry name" value="MPN"/>
</dbReference>
<dbReference type="EMBL" id="RQHW01000033">
    <property type="protein sequence ID" value="TGN19202.1"/>
    <property type="molecule type" value="Genomic_DNA"/>
</dbReference>
<gene>
    <name evidence="7" type="ORF">EHS15_09795</name>
</gene>
<dbReference type="InterPro" id="IPR001405">
    <property type="entry name" value="UPF0758"/>
</dbReference>
<proteinExistence type="predicted"/>
<dbReference type="Gene3D" id="3.40.140.10">
    <property type="entry name" value="Cytidine Deaminase, domain 2"/>
    <property type="match status" value="1"/>
</dbReference>
<evidence type="ECO:0000256" key="5">
    <source>
        <dbReference type="ARBA" id="ARBA00023049"/>
    </source>
</evidence>
<dbReference type="OrthoDB" id="9804482at2"/>
<dbReference type="GO" id="GO:0008237">
    <property type="term" value="F:metallopeptidase activity"/>
    <property type="evidence" value="ECO:0007669"/>
    <property type="project" value="UniProtKB-KW"/>
</dbReference>
<evidence type="ECO:0000259" key="6">
    <source>
        <dbReference type="PROSITE" id="PS50249"/>
    </source>
</evidence>
<keyword evidence="2" id="KW-0479">Metal-binding</keyword>
<keyword evidence="3" id="KW-0378">Hydrolase</keyword>
<dbReference type="AlphaFoldDB" id="A0A4R9LZL0"/>
<keyword evidence="5" id="KW-0482">Metalloprotease</keyword>
<dbReference type="Pfam" id="PF04002">
    <property type="entry name" value="RadC"/>
    <property type="match status" value="1"/>
</dbReference>
<evidence type="ECO:0000256" key="1">
    <source>
        <dbReference type="ARBA" id="ARBA00022670"/>
    </source>
</evidence>
<evidence type="ECO:0000313" key="8">
    <source>
        <dbReference type="Proteomes" id="UP000298058"/>
    </source>
</evidence>